<dbReference type="GO" id="GO:0032266">
    <property type="term" value="F:phosphatidylinositol-3-phosphate binding"/>
    <property type="evidence" value="ECO:0007669"/>
    <property type="project" value="InterPro"/>
</dbReference>
<keyword evidence="3 5" id="KW-0863">Zinc-finger</keyword>
<dbReference type="InterPro" id="IPR017455">
    <property type="entry name" value="Znf_FYVE-rel"/>
</dbReference>
<evidence type="ECO:0000259" key="7">
    <source>
        <dbReference type="PROSITE" id="PS50178"/>
    </source>
</evidence>
<gene>
    <name evidence="8" type="ORF">C0Q70_13948</name>
</gene>
<dbReference type="GO" id="GO:0000281">
    <property type="term" value="P:mitotic cytokinesis"/>
    <property type="evidence" value="ECO:0007669"/>
    <property type="project" value="InterPro"/>
</dbReference>
<feature type="region of interest" description="Disordered" evidence="6">
    <location>
        <begin position="664"/>
        <end position="685"/>
    </location>
</feature>
<dbReference type="PANTHER" id="PTHR46591:SF1">
    <property type="entry name" value="ZINC FINGER FYVE DOMAIN-CONTAINING PROTEIN 26"/>
    <property type="match status" value="1"/>
</dbReference>
<feature type="compositionally biased region" description="Low complexity" evidence="6">
    <location>
        <begin position="1285"/>
        <end position="1304"/>
    </location>
</feature>
<evidence type="ECO:0000256" key="4">
    <source>
        <dbReference type="ARBA" id="ARBA00022833"/>
    </source>
</evidence>
<name>A0A2T7NYM3_POMCA</name>
<sequence length="3171" mass="356315">MEENSTTNDVLIQFLNQEQETSLKQQLQVFFNYVYLGQWELARGSADLICQNCPSDRQTVLNTLLDIAINPYDQSVGSRSVSSPDVLSWLALQEYEKLAITEKKAEIDVLREEVEFRLLLTLECTDATPDIHRELYQFYQTSHGSKQLHFRLSAYENNEAVPSNLSNYIKQLLTKRPITGHHLICALVHRKRITDIHVCEVLQGLYVQCIDSLLDRLGSAEEEDVICRQVLHLLSFYNPDAFWNYLQMRQMFARLISLSKMESSGLSMQKIWEALMGRSHGYLVDEMTKLVQEISLSTGNKRVDLQIDFPCEEQRWAVHLLVGSDRDLCWQQFFAASLKWDKHFLGLVLETCISLVLAEQLEMLRGLLEPKELQPLRPIVLLSCWTYCRSSDSARRLLDTLWADPSSCRHPTLAAGCNKLAYQLGLIKWCLERARPLLENNDSVSSQVINNDQGTSLMHGLERHSVLHVLHSCTRLASLDPHEVLHLLQNVAKDGQKAKPKSVHFEDSKQEARGPVSAEQEHDICIYHSYCAVKSVMDAIVFCYENANIELMNPISIHRTLRPRQLVRAFSLETISSSEGDESSAGGENSGGKHSDERKIQAGVAASYVSFQELYKRKVWQRVQQAREHLRHVYPLTYRVEVMENIFSLLFCRHTDIVDGVLTEGDSEEENEGEESKAGSIDNLSSSFISEDDPDCFEKFSDNLSAPGSLVSSPWQTDSAVSSVSQEEQNQGSSSLSVPFKPKSLRFMQDGSFELKSQNSLDTVLSQSKHSSHTDHACGFLANEYVTRDILAMLKDALMDLNAVKFKLQGQSKDGDRMLEHGKQSRTRKPGGLSESTIPEKGSNGGRLTEETNFDPSVEKVLTQTVRCSIPAEKLQKHVAQLTQHVHEAQWRFQLVAHEQLPKQPGSVLEKLVIVNDDDSQVLSLLDDWMTSKGADEYKESRTKAREKCSFSKLKTVPTLSRSFQAAQQSIVNKMLATPESLLVMSLMRSNLAQAAQVVKLMKLNEKMREPAEVAFSEIFSMTANAISTLSFSSEENRVPAGVASASLSDLVEDLLAHPNIPSLPRPHNASSDNALLKYFNIDFTLAILVDLACTSCSNWDLCNNMFEIIKAKRKQSPEFIARSDSSRPEDVSNLLVSPLEKRKKSVSGLSGLKGVNAFFRQLDGLLQLGFDDIEKWPGSEFASASSVAPGSPRGSLLAVSPFTFMNPPASTQPFLSRQSLLWHLRSAAPPLTALALRQFEGTVVEIRQAFEQANQALAASSYLNRQESINIDEHHFSATPRTPASHSPAQSSQSSSQGSAASARSKESTTGRLDAPILHVRIKQLIGVMEKVIPSGGFYRLLMRHVNKRERSQLRNYLLSMYEHVKELAYTVAECECKSTGVNVEGPRCIYNSSDEDLGAEITILAKSDPELLVREALNMLLNTLRDVALKCNGQGIFDETGGKELLTSEVFGKVMVRIKALQQADLSQLTSWETRLCFFTNLLNLMTLHFHLETLRDCFFIKEVQADSKKDKLLPRKLHGIQGEHLMDMVTLLGAFCYKVGQLEILSLFDLKYLMLTQGQRLSHTWKSLSTSKSHKPSQEDPMAKYMPPSEPRLLFVVSDGCLSSPPITVLEPKRLSSQLEEATRAYLMQTVSVDLESHKVTLPFLLTSLHLDPPVDSQQMTIRPYDNLLNFVVIHAEPPLAEKLVKLMGISSEDTKDKVNKDAAQYEICLTPFQSHFAYIFVMEHLSKDTPLTNSITGCEQQLFLHFPGAPSLNLLRTPVLSANSGQTLLTTQFITESSGSQGGRPSSLAEPASYQLTPVTLDYVRETSTLVATLVTLLCSDQLDDTDAQFSTDHIHGIFPRNRTSSDISVVDIRSYRYQRLVDDFPILLRHLLAYIIPLAGADNPEISQSSEPILKFVTNVIDDDVKLCLFSPHDSLQFLSMLQKMTTRLSRQRRWQSLILVIRSIPEVVMAKYSHLQLLHDFVLSCWAREVIVKHKAQHPPFLPTSTGQEIKVLHQLRRFYCSDTQARVALAVCEGLPVEYGLDLLDLILSQNVHSGLRSAVETKRHYLQVYSQITGSIKRHQIKLAMQASDAVIIRKSAPSSSKETQEILSKYSDWRHVSSMSQEDPQEVMSILIQVGDFGITRDWAKLHHLPWDLVLEIEVGYILSLLNTGASELLTVYQTLEDVRSSAPDKCYQVCKALLERMQNHQRIKFLTGYMLRHLAALMPPAELEDLRLLQIGAKALLCIPEVMRGEYSHLSTCPHLILEQLLMNMKGELAGRVFKEIQDDFKEISDRKLRVAQDQFDTLLENYARRSLEVTVVQSIPDIGRSSTYELGRPESSGSGSSGSKGDNVESITSPTQQRLFADTVKARTSNMQIMTPKQSSTPPGLTRRISFIASPTVPLASAQGSGKFIMPAVPPPEEQWVPDNTASLCMVCKLERFSMFNRRHHCRRCGRVVCAACSTKRSPVRGVSARTCDECFEQMFGPRESRAKDEQEVYSQRMKESLSGVSPNLASVTFSTSPRRISLSVTDVRSLSSAIHHDVHEWKLKTDEGFNSYVRDEFFYEQAPSVSLCMSILNHHSDPDACGQLILTLCDDLSSILQPVAPGIPNLEVDYSLIISIIRDLLFRAKVIFLKSGSPGMLAQCDAYLTRMDLLKLLLQANYSDLPTLRELTKMDTARRLCDKLVLDERLPLALEVCTKCGVDATGVWLAWGRACLTSGDYTGARDKFSHCLKVPKDKNQIGSSSRQLMDVIEQLESLPPTGVTEIQMLLDATSLASLTSLPVPGQQEETTLESLVYKECMYYLRTYGTYSDHLKFLLHNGYWNKALETSLDVVLHICYQKCSSEVFVEALLLPSMQAGEITRLLEQLLTQDSSLEQWMPHLAASCRYLLKNKRFHVLYNVQLFMKDYVRAAMNCYNYFYQQGTQSYLDLAARLQFLFIAQEHIQAYLDPQKWGAIRHPLYLRTIALQIEVTQYLEQCLTSNLGKAAAVATQHVARACSPGAVPTLFGSTDQRKDVVQMILLSGGSKCLPASFELAWRIITEHKLMPVGILKKVVSELVKQLQLADMMEVLKMTGQQKLLDDDEWDELVSTALLEITEKKLEVKDEAETLIKLIKKEHNRINAFILSGRLRSAYLTAAKTNRTQDIIRIMTAAERMGQAAVRNICKKWLDQQKSLEADGGAKD</sequence>
<dbReference type="PANTHER" id="PTHR46591">
    <property type="entry name" value="ZINC FINGER FYVE DOMAIN-CONTAINING PROTEIN 26"/>
    <property type="match status" value="1"/>
</dbReference>
<dbReference type="GO" id="GO:0005765">
    <property type="term" value="C:lysosomal membrane"/>
    <property type="evidence" value="ECO:0007669"/>
    <property type="project" value="TreeGrafter"/>
</dbReference>
<dbReference type="EMBL" id="PZQS01000008">
    <property type="protein sequence ID" value="PVD26278.1"/>
    <property type="molecule type" value="Genomic_DNA"/>
</dbReference>
<keyword evidence="2" id="KW-0479">Metal-binding</keyword>
<feature type="region of interest" description="Disordered" evidence="6">
    <location>
        <begin position="2315"/>
        <end position="2348"/>
    </location>
</feature>
<dbReference type="Pfam" id="PF25569">
    <property type="entry name" value="TPR_ZFYVE26"/>
    <property type="match status" value="1"/>
</dbReference>
<dbReference type="PROSITE" id="PS50178">
    <property type="entry name" value="ZF_FYVE"/>
    <property type="match status" value="1"/>
</dbReference>
<feature type="compositionally biased region" description="Polar residues" evidence="6">
    <location>
        <begin position="709"/>
        <end position="737"/>
    </location>
</feature>
<evidence type="ECO:0000256" key="3">
    <source>
        <dbReference type="ARBA" id="ARBA00022771"/>
    </source>
</evidence>
<feature type="region of interest" description="Disordered" evidence="6">
    <location>
        <begin position="811"/>
        <end position="852"/>
    </location>
</feature>
<evidence type="ECO:0000313" key="9">
    <source>
        <dbReference type="Proteomes" id="UP000245119"/>
    </source>
</evidence>
<evidence type="ECO:0000256" key="1">
    <source>
        <dbReference type="ARBA" id="ARBA00022553"/>
    </source>
</evidence>
<proteinExistence type="predicted"/>
<keyword evidence="4" id="KW-0862">Zinc</keyword>
<dbReference type="GO" id="GO:0032465">
    <property type="term" value="P:regulation of cytokinesis"/>
    <property type="evidence" value="ECO:0007669"/>
    <property type="project" value="TreeGrafter"/>
</dbReference>
<accession>A0A2T7NYM3</accession>
<feature type="domain" description="FYVE-type" evidence="7">
    <location>
        <begin position="2414"/>
        <end position="2471"/>
    </location>
</feature>
<dbReference type="Proteomes" id="UP000245119">
    <property type="component" value="Linkage Group LG8"/>
</dbReference>
<dbReference type="GO" id="GO:0005813">
    <property type="term" value="C:centrosome"/>
    <property type="evidence" value="ECO:0007669"/>
    <property type="project" value="TreeGrafter"/>
</dbReference>
<evidence type="ECO:0000256" key="6">
    <source>
        <dbReference type="SAM" id="MobiDB-lite"/>
    </source>
</evidence>
<dbReference type="SMART" id="SM00064">
    <property type="entry name" value="FYVE"/>
    <property type="match status" value="1"/>
</dbReference>
<dbReference type="GO" id="GO:0008270">
    <property type="term" value="F:zinc ion binding"/>
    <property type="evidence" value="ECO:0007669"/>
    <property type="project" value="UniProtKB-KW"/>
</dbReference>
<dbReference type="GO" id="GO:0000724">
    <property type="term" value="P:double-strand break repair via homologous recombination"/>
    <property type="evidence" value="ECO:0007669"/>
    <property type="project" value="InterPro"/>
</dbReference>
<feature type="region of interest" description="Disordered" evidence="6">
    <location>
        <begin position="709"/>
        <end position="739"/>
    </location>
</feature>
<dbReference type="OrthoDB" id="1936617at2759"/>
<dbReference type="InterPro" id="IPR000306">
    <property type="entry name" value="Znf_FYVE"/>
</dbReference>
<feature type="region of interest" description="Disordered" evidence="6">
    <location>
        <begin position="577"/>
        <end position="597"/>
    </location>
</feature>
<evidence type="ECO:0000256" key="2">
    <source>
        <dbReference type="ARBA" id="ARBA00022723"/>
    </source>
</evidence>
<dbReference type="Gene3D" id="3.30.40.10">
    <property type="entry name" value="Zinc/RING finger domain, C3HC4 (zinc finger)"/>
    <property type="match status" value="1"/>
</dbReference>
<reference evidence="8 9" key="1">
    <citation type="submission" date="2018-04" db="EMBL/GenBank/DDBJ databases">
        <title>The genome of golden apple snail Pomacea canaliculata provides insight into stress tolerance and invasive adaptation.</title>
        <authorList>
            <person name="Liu C."/>
            <person name="Liu B."/>
            <person name="Ren Y."/>
            <person name="Zhang Y."/>
            <person name="Wang H."/>
            <person name="Li S."/>
            <person name="Jiang F."/>
            <person name="Yin L."/>
            <person name="Zhang G."/>
            <person name="Qian W."/>
            <person name="Fan W."/>
        </authorList>
    </citation>
    <scope>NUCLEOTIDE SEQUENCE [LARGE SCALE GENOMIC DNA]</scope>
    <source>
        <strain evidence="8">SZHN2017</strain>
        <tissue evidence="8">Muscle</tissue>
    </source>
</reference>
<dbReference type="Pfam" id="PF04784">
    <property type="entry name" value="DUF547"/>
    <property type="match status" value="1"/>
</dbReference>
<dbReference type="GO" id="GO:0030496">
    <property type="term" value="C:midbody"/>
    <property type="evidence" value="ECO:0007669"/>
    <property type="project" value="TreeGrafter"/>
</dbReference>
<dbReference type="InterPro" id="IPR057946">
    <property type="entry name" value="TPR_ZFYVE26"/>
</dbReference>
<organism evidence="8 9">
    <name type="scientific">Pomacea canaliculata</name>
    <name type="common">Golden apple snail</name>
    <dbReference type="NCBI Taxonomy" id="400727"/>
    <lineage>
        <taxon>Eukaryota</taxon>
        <taxon>Metazoa</taxon>
        <taxon>Spiralia</taxon>
        <taxon>Lophotrochozoa</taxon>
        <taxon>Mollusca</taxon>
        <taxon>Gastropoda</taxon>
        <taxon>Caenogastropoda</taxon>
        <taxon>Architaenioglossa</taxon>
        <taxon>Ampullarioidea</taxon>
        <taxon>Ampullariidae</taxon>
        <taxon>Pomacea</taxon>
    </lineage>
</organism>
<comment type="caution">
    <text evidence="8">The sequence shown here is derived from an EMBL/GenBank/DDBJ whole genome shotgun (WGS) entry which is preliminary data.</text>
</comment>
<evidence type="ECO:0000313" key="8">
    <source>
        <dbReference type="EMBL" id="PVD26278.1"/>
    </source>
</evidence>
<feature type="region of interest" description="Disordered" evidence="6">
    <location>
        <begin position="1278"/>
        <end position="1311"/>
    </location>
</feature>
<protein>
    <recommendedName>
        <fullName evidence="7">FYVE-type domain-containing protein</fullName>
    </recommendedName>
</protein>
<dbReference type="InterPro" id="IPR011011">
    <property type="entry name" value="Znf_FYVE_PHD"/>
</dbReference>
<feature type="compositionally biased region" description="Basic and acidic residues" evidence="6">
    <location>
        <begin position="813"/>
        <end position="823"/>
    </location>
</feature>
<keyword evidence="9" id="KW-1185">Reference proteome</keyword>
<dbReference type="STRING" id="400727.A0A2T7NYM3"/>
<dbReference type="SUPFAM" id="SSF57903">
    <property type="entry name" value="FYVE/PHD zinc finger"/>
    <property type="match status" value="1"/>
</dbReference>
<dbReference type="InterPro" id="IPR006869">
    <property type="entry name" value="DUF547"/>
</dbReference>
<dbReference type="InterPro" id="IPR028730">
    <property type="entry name" value="ZFYVE26"/>
</dbReference>
<evidence type="ECO:0000256" key="5">
    <source>
        <dbReference type="PROSITE-ProRule" id="PRU00091"/>
    </source>
</evidence>
<keyword evidence="1" id="KW-0597">Phosphoprotein</keyword>
<dbReference type="InterPro" id="IPR013083">
    <property type="entry name" value="Znf_RING/FYVE/PHD"/>
</dbReference>
<dbReference type="Pfam" id="PF01363">
    <property type="entry name" value="FYVE"/>
    <property type="match status" value="1"/>
</dbReference>